<gene>
    <name evidence="1" type="ORF">ABID37_001752</name>
</gene>
<dbReference type="Proteomes" id="UP001549076">
    <property type="component" value="Unassembled WGS sequence"/>
</dbReference>
<reference evidence="1 2" key="1">
    <citation type="submission" date="2024-06" db="EMBL/GenBank/DDBJ databases">
        <title>Genomic Encyclopedia of Type Strains, Phase IV (KMG-IV): sequencing the most valuable type-strain genomes for metagenomic binning, comparative biology and taxonomic classification.</title>
        <authorList>
            <person name="Goeker M."/>
        </authorList>
    </citation>
    <scope>NUCLEOTIDE SEQUENCE [LARGE SCALE GENOMIC DNA]</scope>
    <source>
        <strain evidence="1 2">DSM 27865</strain>
    </source>
</reference>
<sequence>MIGERLPERLSPLAARFGLRPWYGDIHNHCGISYGHGSLEAALRRARRQLDFVSVTGHAYWPDMPVDDASVAHIVDFHVKGFARLQKLWAGHFEELARADEPGVFTVFPGYEIHSFAHGDYTVVYRDIAGQPLIEAETPAELHRLLRAAVGDGAFAFPHHIGYRLGARGVNWDSVVAELSPVMEIVSMHGCSETSVMDRPFLHSMGPSDGFSTARHGLSRGHRFGFLGNTDHHSGYPGSYGHGRSAVYAAENDRDALWEAINGRCTNALTGDSSHLFLAVGDAVQGATVAAGGNAELELEAVGGGFIDCIDVIRNGDIVARVTPDLAPSPIEVANGSMETLLVLELGWGARGSFHDWTGTLELLDGEILGVEPRLRGPEVVSPLEGDGDGEDEARVELDGSRISFALRAMANPNNSTAATQAIAARIRIRPDSRVRLTVDGQVFEASAERLLQGALSGNLGPIDSPAFRLHPLPRPHQWQWHGSIGIEPLRRGEWLYARMRQANGQWNWASPIFCE</sequence>
<comment type="caution">
    <text evidence="1">The sequence shown here is derived from an EMBL/GenBank/DDBJ whole genome shotgun (WGS) entry which is preliminary data.</text>
</comment>
<evidence type="ECO:0000313" key="1">
    <source>
        <dbReference type="EMBL" id="MET3791544.1"/>
    </source>
</evidence>
<organism evidence="1 2">
    <name type="scientific">Aquamicrobium terrae</name>
    <dbReference type="NCBI Taxonomy" id="1324945"/>
    <lineage>
        <taxon>Bacteria</taxon>
        <taxon>Pseudomonadati</taxon>
        <taxon>Pseudomonadota</taxon>
        <taxon>Alphaproteobacteria</taxon>
        <taxon>Hyphomicrobiales</taxon>
        <taxon>Phyllobacteriaceae</taxon>
        <taxon>Aquamicrobium</taxon>
    </lineage>
</organism>
<dbReference type="InterPro" id="IPR016195">
    <property type="entry name" value="Pol/histidinol_Pase-like"/>
</dbReference>
<dbReference type="EMBL" id="JBEPML010000004">
    <property type="protein sequence ID" value="MET3791544.1"/>
    <property type="molecule type" value="Genomic_DNA"/>
</dbReference>
<dbReference type="Gene3D" id="3.20.20.140">
    <property type="entry name" value="Metal-dependent hydrolases"/>
    <property type="match status" value="1"/>
</dbReference>
<evidence type="ECO:0000313" key="2">
    <source>
        <dbReference type="Proteomes" id="UP001549076"/>
    </source>
</evidence>
<name>A0ABV2MXM2_9HYPH</name>
<evidence type="ECO:0008006" key="3">
    <source>
        <dbReference type="Google" id="ProtNLM"/>
    </source>
</evidence>
<keyword evidence="2" id="KW-1185">Reference proteome</keyword>
<protein>
    <recommendedName>
        <fullName evidence="3">DUF3604 domain-containing protein</fullName>
    </recommendedName>
</protein>
<dbReference type="SUPFAM" id="SSF89550">
    <property type="entry name" value="PHP domain-like"/>
    <property type="match status" value="1"/>
</dbReference>
<dbReference type="RefSeq" id="WP_354193861.1">
    <property type="nucleotide sequence ID" value="NZ_JBEPML010000004.1"/>
</dbReference>
<proteinExistence type="predicted"/>
<accession>A0ABV2MXM2</accession>